<reference evidence="1" key="3">
    <citation type="submission" date="2022-06" db="UniProtKB">
        <authorList>
            <consortium name="EnsemblPlants"/>
        </authorList>
    </citation>
    <scope>IDENTIFICATION</scope>
</reference>
<dbReference type="Gramene" id="TuG1812G0200003461.01.T01">
    <property type="protein sequence ID" value="TuG1812G0200003461.01.T01.cds281701"/>
    <property type="gene ID" value="TuG1812G0200003461.01"/>
</dbReference>
<protein>
    <submittedName>
        <fullName evidence="1">Uncharacterized protein</fullName>
    </submittedName>
</protein>
<proteinExistence type="predicted"/>
<evidence type="ECO:0000313" key="2">
    <source>
        <dbReference type="Proteomes" id="UP000015106"/>
    </source>
</evidence>
<evidence type="ECO:0000313" key="1">
    <source>
        <dbReference type="EnsemblPlants" id="TuG1812G0200003461.01.T01.cds281701"/>
    </source>
</evidence>
<reference evidence="2" key="1">
    <citation type="journal article" date="2013" name="Nature">
        <title>Draft genome of the wheat A-genome progenitor Triticum urartu.</title>
        <authorList>
            <person name="Ling H.Q."/>
            <person name="Zhao S."/>
            <person name="Liu D."/>
            <person name="Wang J."/>
            <person name="Sun H."/>
            <person name="Zhang C."/>
            <person name="Fan H."/>
            <person name="Li D."/>
            <person name="Dong L."/>
            <person name="Tao Y."/>
            <person name="Gao C."/>
            <person name="Wu H."/>
            <person name="Li Y."/>
            <person name="Cui Y."/>
            <person name="Guo X."/>
            <person name="Zheng S."/>
            <person name="Wang B."/>
            <person name="Yu K."/>
            <person name="Liang Q."/>
            <person name="Yang W."/>
            <person name="Lou X."/>
            <person name="Chen J."/>
            <person name="Feng M."/>
            <person name="Jian J."/>
            <person name="Zhang X."/>
            <person name="Luo G."/>
            <person name="Jiang Y."/>
            <person name="Liu J."/>
            <person name="Wang Z."/>
            <person name="Sha Y."/>
            <person name="Zhang B."/>
            <person name="Wu H."/>
            <person name="Tang D."/>
            <person name="Shen Q."/>
            <person name="Xue P."/>
            <person name="Zou S."/>
            <person name="Wang X."/>
            <person name="Liu X."/>
            <person name="Wang F."/>
            <person name="Yang Y."/>
            <person name="An X."/>
            <person name="Dong Z."/>
            <person name="Zhang K."/>
            <person name="Zhang X."/>
            <person name="Luo M.C."/>
            <person name="Dvorak J."/>
            <person name="Tong Y."/>
            <person name="Wang J."/>
            <person name="Yang H."/>
            <person name="Li Z."/>
            <person name="Wang D."/>
            <person name="Zhang A."/>
            <person name="Wang J."/>
        </authorList>
    </citation>
    <scope>NUCLEOTIDE SEQUENCE</scope>
    <source>
        <strain evidence="2">cv. G1812</strain>
    </source>
</reference>
<organism evidence="1 2">
    <name type="scientific">Triticum urartu</name>
    <name type="common">Red wild einkorn</name>
    <name type="synonym">Crithodium urartu</name>
    <dbReference type="NCBI Taxonomy" id="4572"/>
    <lineage>
        <taxon>Eukaryota</taxon>
        <taxon>Viridiplantae</taxon>
        <taxon>Streptophyta</taxon>
        <taxon>Embryophyta</taxon>
        <taxon>Tracheophyta</taxon>
        <taxon>Spermatophyta</taxon>
        <taxon>Magnoliopsida</taxon>
        <taxon>Liliopsida</taxon>
        <taxon>Poales</taxon>
        <taxon>Poaceae</taxon>
        <taxon>BOP clade</taxon>
        <taxon>Pooideae</taxon>
        <taxon>Triticodae</taxon>
        <taxon>Triticeae</taxon>
        <taxon>Triticinae</taxon>
        <taxon>Triticum</taxon>
    </lineage>
</organism>
<reference evidence="1" key="2">
    <citation type="submission" date="2018-03" db="EMBL/GenBank/DDBJ databases">
        <title>The Triticum urartu genome reveals the dynamic nature of wheat genome evolution.</title>
        <authorList>
            <person name="Ling H."/>
            <person name="Ma B."/>
            <person name="Shi X."/>
            <person name="Liu H."/>
            <person name="Dong L."/>
            <person name="Sun H."/>
            <person name="Cao Y."/>
            <person name="Gao Q."/>
            <person name="Zheng S."/>
            <person name="Li Y."/>
            <person name="Yu Y."/>
            <person name="Du H."/>
            <person name="Qi M."/>
            <person name="Li Y."/>
            <person name="Yu H."/>
            <person name="Cui Y."/>
            <person name="Wang N."/>
            <person name="Chen C."/>
            <person name="Wu H."/>
            <person name="Zhao Y."/>
            <person name="Zhang J."/>
            <person name="Li Y."/>
            <person name="Zhou W."/>
            <person name="Zhang B."/>
            <person name="Hu W."/>
            <person name="Eijk M."/>
            <person name="Tang J."/>
            <person name="Witsenboer H."/>
            <person name="Zhao S."/>
            <person name="Li Z."/>
            <person name="Zhang A."/>
            <person name="Wang D."/>
            <person name="Liang C."/>
        </authorList>
    </citation>
    <scope>NUCLEOTIDE SEQUENCE [LARGE SCALE GENOMIC DNA]</scope>
    <source>
        <strain evidence="1">cv. G1812</strain>
    </source>
</reference>
<dbReference type="AlphaFoldDB" id="A0A8R7TIS4"/>
<name>A0A8R7TIS4_TRIUA</name>
<sequence>MAIRERACQQGKVWNPVECQAEGWFHCGCVRAHLHKELIGGVGHQNIQSVILVLLRTTPTTTRTCNKHSNSN</sequence>
<dbReference type="Proteomes" id="UP000015106">
    <property type="component" value="Chromosome 2"/>
</dbReference>
<dbReference type="EnsemblPlants" id="TuG1812G0200003461.01.T01">
    <property type="protein sequence ID" value="TuG1812G0200003461.01.T01.cds281701"/>
    <property type="gene ID" value="TuG1812G0200003461.01"/>
</dbReference>
<keyword evidence="2" id="KW-1185">Reference proteome</keyword>
<accession>A0A8R7TIS4</accession>